<gene>
    <name evidence="2" type="ORF">OCBIM_22039532mg</name>
</gene>
<accession>A0A0L8G6Z2</accession>
<evidence type="ECO:0000313" key="2">
    <source>
        <dbReference type="EMBL" id="KOF72360.1"/>
    </source>
</evidence>
<sequence length="104" mass="11430">MCACTSACVPLCVCLHFCECASTSAYAHALLCMHLYFCMCACTYACCSVDRINLNPRRHKRRSANTTQTVHACVLLVSAITAVQRLKAVSKKLNELTNSLLINI</sequence>
<proteinExistence type="predicted"/>
<feature type="chain" id="PRO_5005582774" description="Secreted protein" evidence="1">
    <location>
        <begin position="21"/>
        <end position="104"/>
    </location>
</feature>
<dbReference type="AlphaFoldDB" id="A0A0L8G6Z2"/>
<keyword evidence="1" id="KW-0732">Signal</keyword>
<reference evidence="2" key="1">
    <citation type="submission" date="2015-07" db="EMBL/GenBank/DDBJ databases">
        <title>MeaNS - Measles Nucleotide Surveillance Program.</title>
        <authorList>
            <person name="Tran T."/>
            <person name="Druce J."/>
        </authorList>
    </citation>
    <scope>NUCLEOTIDE SEQUENCE</scope>
    <source>
        <strain evidence="2">UCB-OBI-ISO-001</strain>
        <tissue evidence="2">Gonad</tissue>
    </source>
</reference>
<organism evidence="2">
    <name type="scientific">Octopus bimaculoides</name>
    <name type="common">California two-spotted octopus</name>
    <dbReference type="NCBI Taxonomy" id="37653"/>
    <lineage>
        <taxon>Eukaryota</taxon>
        <taxon>Metazoa</taxon>
        <taxon>Spiralia</taxon>
        <taxon>Lophotrochozoa</taxon>
        <taxon>Mollusca</taxon>
        <taxon>Cephalopoda</taxon>
        <taxon>Coleoidea</taxon>
        <taxon>Octopodiformes</taxon>
        <taxon>Octopoda</taxon>
        <taxon>Incirrata</taxon>
        <taxon>Octopodidae</taxon>
        <taxon>Octopus</taxon>
    </lineage>
</organism>
<feature type="non-terminal residue" evidence="2">
    <location>
        <position position="104"/>
    </location>
</feature>
<evidence type="ECO:0000256" key="1">
    <source>
        <dbReference type="SAM" id="SignalP"/>
    </source>
</evidence>
<dbReference type="EMBL" id="KQ423697">
    <property type="protein sequence ID" value="KOF72360.1"/>
    <property type="molecule type" value="Genomic_DNA"/>
</dbReference>
<protein>
    <recommendedName>
        <fullName evidence="3">Secreted protein</fullName>
    </recommendedName>
</protein>
<feature type="signal peptide" evidence="1">
    <location>
        <begin position="1"/>
        <end position="20"/>
    </location>
</feature>
<evidence type="ECO:0008006" key="3">
    <source>
        <dbReference type="Google" id="ProtNLM"/>
    </source>
</evidence>
<name>A0A0L8G6Z2_OCTBM</name>